<dbReference type="AlphaFoldDB" id="A0A9P6GXF9"/>
<proteinExistence type="predicted"/>
<dbReference type="EMBL" id="SBJO01000986">
    <property type="protein sequence ID" value="KAF9752802.1"/>
    <property type="molecule type" value="Genomic_DNA"/>
</dbReference>
<reference evidence="1 2" key="1">
    <citation type="journal article" date="2020" name="Genome Biol. Evol.">
        <title>Comparative genomics of strictly vertically transmitted, feminizing microsporidia endosymbionts of amphipod crustaceans.</title>
        <authorList>
            <person name="Cormier A."/>
            <person name="Chebbi M.A."/>
            <person name="Giraud I."/>
            <person name="Wattier R."/>
            <person name="Teixeira M."/>
            <person name="Gilbert C."/>
            <person name="Rigaud T."/>
            <person name="Cordaux R."/>
        </authorList>
    </citation>
    <scope>NUCLEOTIDE SEQUENCE [LARGE SCALE GENOMIC DNA]</scope>
    <source>
        <strain evidence="1 2">Ou3-Ou53</strain>
    </source>
</reference>
<protein>
    <recommendedName>
        <fullName evidence="3">Reverse transcriptase</fullName>
    </recommendedName>
</protein>
<comment type="caution">
    <text evidence="1">The sequence shown here is derived from an EMBL/GenBank/DDBJ whole genome shotgun (WGS) entry which is preliminary data.</text>
</comment>
<accession>A0A9P6GXF9</accession>
<sequence length="118" mass="13276">MEETMEFCKIVNLEINPKKSATNAVSLDTGVTKLDHTSSYKYLGITENYSSAPLANLKDRITKEISRRVNTLAKSKLSGRNMIRAINEYSLSLINYYIGVLDLELKYTELLTLKSGAH</sequence>
<keyword evidence="2" id="KW-1185">Reference proteome</keyword>
<gene>
    <name evidence="1" type="ORF">NGRA_3390</name>
</gene>
<evidence type="ECO:0000313" key="2">
    <source>
        <dbReference type="Proteomes" id="UP000740883"/>
    </source>
</evidence>
<dbReference type="PANTHER" id="PTHR35450:SF2">
    <property type="entry name" value="REVERSE TRANSCRIPTASE DOMAIN-CONTAINING PROTEIN"/>
    <property type="match status" value="1"/>
</dbReference>
<dbReference type="Proteomes" id="UP000740883">
    <property type="component" value="Unassembled WGS sequence"/>
</dbReference>
<dbReference type="OrthoDB" id="5962029at2759"/>
<evidence type="ECO:0000313" key="1">
    <source>
        <dbReference type="EMBL" id="KAF9752802.1"/>
    </source>
</evidence>
<organism evidence="1 2">
    <name type="scientific">Nosema granulosis</name>
    <dbReference type="NCBI Taxonomy" id="83296"/>
    <lineage>
        <taxon>Eukaryota</taxon>
        <taxon>Fungi</taxon>
        <taxon>Fungi incertae sedis</taxon>
        <taxon>Microsporidia</taxon>
        <taxon>Nosematidae</taxon>
        <taxon>Nosema</taxon>
    </lineage>
</organism>
<dbReference type="PANTHER" id="PTHR35450">
    <property type="entry name" value="REVERSE TRANSCRIPTASE DOMAIN-CONTAINING PROTEIN"/>
    <property type="match status" value="1"/>
</dbReference>
<evidence type="ECO:0008006" key="3">
    <source>
        <dbReference type="Google" id="ProtNLM"/>
    </source>
</evidence>
<name>A0A9P6GXF9_9MICR</name>